<reference evidence="1 2" key="1">
    <citation type="submission" date="2016-10" db="EMBL/GenBank/DDBJ databases">
        <authorList>
            <person name="de Groot N.N."/>
        </authorList>
    </citation>
    <scope>NUCLEOTIDE SEQUENCE [LARGE SCALE GENOMIC DNA]</scope>
    <source>
        <strain evidence="1 2">IPL20</strain>
    </source>
</reference>
<dbReference type="AlphaFoldDB" id="A0A1I7N335"/>
<name>A0A1I7N335_9HYPH</name>
<evidence type="ECO:0000313" key="1">
    <source>
        <dbReference type="EMBL" id="SFV28966.1"/>
    </source>
</evidence>
<dbReference type="EMBL" id="FPCK01000001">
    <property type="protein sequence ID" value="SFV28966.1"/>
    <property type="molecule type" value="Genomic_DNA"/>
</dbReference>
<sequence length="177" mass="19369">MAQASLRSALRAETSDLHDQLDQQVGEFASEEGYADYVVNTHRFRSTIEPRLPSSVLWQVTPLTPALGEDLRDLGRLPDVQAAPPFDFSDENGAIGAFYVLEGSGVGARILLKRARALGMSENHGARHLTLQAGDTARWPQFLAILEKTPPERYDAIIAASLATFRLALETYSQTAS</sequence>
<dbReference type="InterPro" id="IPR016084">
    <property type="entry name" value="Haem_Oase-like_multi-hlx"/>
</dbReference>
<evidence type="ECO:0000313" key="2">
    <source>
        <dbReference type="Proteomes" id="UP000199074"/>
    </source>
</evidence>
<dbReference type="OrthoDB" id="9149607at2"/>
<dbReference type="SUPFAM" id="SSF48613">
    <property type="entry name" value="Heme oxygenase-like"/>
    <property type="match status" value="1"/>
</dbReference>
<keyword evidence="2" id="KW-1185">Reference proteome</keyword>
<gene>
    <name evidence="1" type="ORF">SAMN05216456_0642</name>
</gene>
<dbReference type="Gene3D" id="1.20.910.10">
    <property type="entry name" value="Heme oxygenase-like"/>
    <property type="match status" value="1"/>
</dbReference>
<accession>A0A1I7N335</accession>
<dbReference type="CDD" id="cd19166">
    <property type="entry name" value="HemeO-bac"/>
    <property type="match status" value="1"/>
</dbReference>
<organism evidence="1 2">
    <name type="scientific">Devosia crocina</name>
    <dbReference type="NCBI Taxonomy" id="429728"/>
    <lineage>
        <taxon>Bacteria</taxon>
        <taxon>Pseudomonadati</taxon>
        <taxon>Pseudomonadota</taxon>
        <taxon>Alphaproteobacteria</taxon>
        <taxon>Hyphomicrobiales</taxon>
        <taxon>Devosiaceae</taxon>
        <taxon>Devosia</taxon>
    </lineage>
</organism>
<dbReference type="RefSeq" id="WP_092420822.1">
    <property type="nucleotide sequence ID" value="NZ_FPCK01000001.1"/>
</dbReference>
<protein>
    <submittedName>
        <fullName evidence="1">Heme oxygenase</fullName>
    </submittedName>
</protein>
<dbReference type="STRING" id="429728.SAMN05216456_0642"/>
<proteinExistence type="predicted"/>
<dbReference type="Proteomes" id="UP000199074">
    <property type="component" value="Unassembled WGS sequence"/>
</dbReference>